<organism evidence="1 2">
    <name type="scientific">Lacticaseibacillus paracasei subsp. paracasei Lpp41</name>
    <dbReference type="NCBI Taxonomy" id="1256208"/>
    <lineage>
        <taxon>Bacteria</taxon>
        <taxon>Bacillati</taxon>
        <taxon>Bacillota</taxon>
        <taxon>Bacilli</taxon>
        <taxon>Lactobacillales</taxon>
        <taxon>Lactobacillaceae</taxon>
        <taxon>Lacticaseibacillus</taxon>
    </lineage>
</organism>
<sequence>MTNLLVIGATGNIGQPLIRDLQDDP</sequence>
<reference evidence="1 2" key="1">
    <citation type="journal article" date="2013" name="PLoS ONE">
        <title>Lactobacillus paracasei comparative genomics: towards species pan-genome definition and exploitation of diversity.</title>
        <authorList>
            <person name="Smokvina T."/>
            <person name="Wels M."/>
            <person name="Polka J."/>
            <person name="Chervaux C."/>
            <person name="Brisse S."/>
            <person name="Boekhorst J."/>
            <person name="van Hylckama Vlieg J.E."/>
            <person name="Siezen R.J."/>
        </authorList>
    </citation>
    <scope>NUCLEOTIDE SEQUENCE [LARGE SCALE GENOMIC DNA]</scope>
    <source>
        <strain evidence="1 2">Lpp41</strain>
    </source>
</reference>
<dbReference type="InterPro" id="IPR036291">
    <property type="entry name" value="NAD(P)-bd_dom_sf"/>
</dbReference>
<protein>
    <submittedName>
        <fullName evidence="1">Nucleoside-diphosphate-sugar epimerase</fullName>
    </submittedName>
</protein>
<dbReference type="EMBL" id="ANKE01000309">
    <property type="protein sequence ID" value="EPC73584.1"/>
    <property type="molecule type" value="Genomic_DNA"/>
</dbReference>
<proteinExistence type="predicted"/>
<evidence type="ECO:0000313" key="1">
    <source>
        <dbReference type="EMBL" id="EPC73584.1"/>
    </source>
</evidence>
<dbReference type="Proteomes" id="UP000014244">
    <property type="component" value="Unassembled WGS sequence"/>
</dbReference>
<feature type="non-terminal residue" evidence="1">
    <location>
        <position position="25"/>
    </location>
</feature>
<evidence type="ECO:0000313" key="2">
    <source>
        <dbReference type="Proteomes" id="UP000014244"/>
    </source>
</evidence>
<dbReference type="SUPFAM" id="SSF51735">
    <property type="entry name" value="NAD(P)-binding Rossmann-fold domains"/>
    <property type="match status" value="1"/>
</dbReference>
<name>A0A829H705_LACPA</name>
<comment type="caution">
    <text evidence="1">The sequence shown here is derived from an EMBL/GenBank/DDBJ whole genome shotgun (WGS) entry which is preliminary data.</text>
</comment>
<gene>
    <name evidence="1" type="ORF">Lpp41_06660</name>
</gene>
<dbReference type="AlphaFoldDB" id="A0A829H705"/>
<accession>A0A829H705</accession>